<accession>A0A445N3P7</accession>
<protein>
    <recommendedName>
        <fullName evidence="1">Alginate export domain-containing protein</fullName>
    </recommendedName>
</protein>
<sequence length="473" mass="54542">MEWDSSGMSFFADCDTVSFAGERKMEGSLHMNWLFCAIVPLFLYTQFALAETDRPMSQDDLPWKQLRMDPLNLSIGGAFRLRGELDDEYNIKEYGTGKTEDFLLSRFRLNFDLEVFQKLRSFVQFQDARIFGSSFDDSDFKPSNPYHDDMDIRQAYIDYDAWERLEIKLGRQEIAFADRRIFGPGDWGNTGRYVWDAARVTYHDSLIDSHCLVGRYIIPDPDRWPNKHADGPTAYANYTTIKNLPLDLDVFYVLKEDDHGDTQGESGEGSLTSHSIGFRIDGTSGPWDYGATFVEQFGRWGQDKISAYGLATRLGFTFDRPWRPHLMAQFINGSGDNDPKDGIKGTFDGVFGGADTVLYGWMNLFFWSNLREYRLDLDLSPADKLSFRGEYHYFTLDEKSDAWYYPGKPQRRDVSGDSGRELGHEVDLTFHFTPVKWLDILGGYCFFVPGEFIEKTGPHPITQWVFLQTEIFF</sequence>
<name>A0A445N3P7_9BACT</name>
<dbReference type="Gene3D" id="2.40.160.100">
    <property type="match status" value="1"/>
</dbReference>
<dbReference type="Pfam" id="PF13372">
    <property type="entry name" value="Alginate_exp"/>
    <property type="match status" value="1"/>
</dbReference>
<proteinExistence type="predicted"/>
<feature type="domain" description="Alginate export" evidence="1">
    <location>
        <begin position="73"/>
        <end position="459"/>
    </location>
</feature>
<dbReference type="SUPFAM" id="SSF56935">
    <property type="entry name" value="Porins"/>
    <property type="match status" value="1"/>
</dbReference>
<evidence type="ECO:0000259" key="1">
    <source>
        <dbReference type="Pfam" id="PF13372"/>
    </source>
</evidence>
<dbReference type="InterPro" id="IPR053728">
    <property type="entry name" value="Alginate_Permeability_Chnl"/>
</dbReference>
<evidence type="ECO:0000313" key="2">
    <source>
        <dbReference type="EMBL" id="SPD76340.1"/>
    </source>
</evidence>
<organism evidence="2">
    <name type="scientific">uncultured Desulfobacterium sp</name>
    <dbReference type="NCBI Taxonomy" id="201089"/>
    <lineage>
        <taxon>Bacteria</taxon>
        <taxon>Pseudomonadati</taxon>
        <taxon>Thermodesulfobacteriota</taxon>
        <taxon>Desulfobacteria</taxon>
        <taxon>Desulfobacterales</taxon>
        <taxon>Desulfobacteriaceae</taxon>
        <taxon>Desulfobacterium</taxon>
        <taxon>environmental samples</taxon>
    </lineage>
</organism>
<dbReference type="InterPro" id="IPR025388">
    <property type="entry name" value="Alginate_export_dom"/>
</dbReference>
<reference evidence="2" key="1">
    <citation type="submission" date="2018-01" db="EMBL/GenBank/DDBJ databases">
        <authorList>
            <person name="Regsiter A."/>
            <person name="William W."/>
        </authorList>
    </citation>
    <scope>NUCLEOTIDE SEQUENCE</scope>
    <source>
        <strain evidence="2">TRIP AH-1</strain>
    </source>
</reference>
<dbReference type="EMBL" id="OJIN01000235">
    <property type="protein sequence ID" value="SPD76340.1"/>
    <property type="molecule type" value="Genomic_DNA"/>
</dbReference>
<dbReference type="AlphaFoldDB" id="A0A445N3P7"/>
<gene>
    <name evidence="2" type="ORF">PITCH_A890049</name>
</gene>